<dbReference type="EMBL" id="ML119181">
    <property type="protein sequence ID" value="RPB07483.1"/>
    <property type="molecule type" value="Genomic_DNA"/>
</dbReference>
<dbReference type="AlphaFoldDB" id="A0A3N4KAI9"/>
<accession>A0A3N4KAI9</accession>
<keyword evidence="2" id="KW-1185">Reference proteome</keyword>
<dbReference type="OrthoDB" id="10376116at2759"/>
<proteinExistence type="predicted"/>
<evidence type="ECO:0000313" key="2">
    <source>
        <dbReference type="Proteomes" id="UP000277580"/>
    </source>
</evidence>
<name>A0A3N4KAI9_9PEZI</name>
<reference evidence="1 2" key="1">
    <citation type="journal article" date="2018" name="Nat. Ecol. Evol.">
        <title>Pezizomycetes genomes reveal the molecular basis of ectomycorrhizal truffle lifestyle.</title>
        <authorList>
            <person name="Murat C."/>
            <person name="Payen T."/>
            <person name="Noel B."/>
            <person name="Kuo A."/>
            <person name="Morin E."/>
            <person name="Chen J."/>
            <person name="Kohler A."/>
            <person name="Krizsan K."/>
            <person name="Balestrini R."/>
            <person name="Da Silva C."/>
            <person name="Montanini B."/>
            <person name="Hainaut M."/>
            <person name="Levati E."/>
            <person name="Barry K.W."/>
            <person name="Belfiori B."/>
            <person name="Cichocki N."/>
            <person name="Clum A."/>
            <person name="Dockter R.B."/>
            <person name="Fauchery L."/>
            <person name="Guy J."/>
            <person name="Iotti M."/>
            <person name="Le Tacon F."/>
            <person name="Lindquist E.A."/>
            <person name="Lipzen A."/>
            <person name="Malagnac F."/>
            <person name="Mello A."/>
            <person name="Molinier V."/>
            <person name="Miyauchi S."/>
            <person name="Poulain J."/>
            <person name="Riccioni C."/>
            <person name="Rubini A."/>
            <person name="Sitrit Y."/>
            <person name="Splivallo R."/>
            <person name="Traeger S."/>
            <person name="Wang M."/>
            <person name="Zifcakova L."/>
            <person name="Wipf D."/>
            <person name="Zambonelli A."/>
            <person name="Paolocci F."/>
            <person name="Nowrousian M."/>
            <person name="Ottonello S."/>
            <person name="Baldrian P."/>
            <person name="Spatafora J.W."/>
            <person name="Henrissat B."/>
            <person name="Nagy L.G."/>
            <person name="Aury J.M."/>
            <person name="Wincker P."/>
            <person name="Grigoriev I.V."/>
            <person name="Bonfante P."/>
            <person name="Martin F.M."/>
        </authorList>
    </citation>
    <scope>NUCLEOTIDE SEQUENCE [LARGE SCALE GENOMIC DNA]</scope>
    <source>
        <strain evidence="1 2">CCBAS932</strain>
    </source>
</reference>
<gene>
    <name evidence="1" type="ORF">P167DRAFT_568561</name>
</gene>
<dbReference type="Proteomes" id="UP000277580">
    <property type="component" value="Unassembled WGS sequence"/>
</dbReference>
<evidence type="ECO:0000313" key="1">
    <source>
        <dbReference type="EMBL" id="RPB07483.1"/>
    </source>
</evidence>
<dbReference type="InParanoid" id="A0A3N4KAI9"/>
<organism evidence="1 2">
    <name type="scientific">Morchella conica CCBAS932</name>
    <dbReference type="NCBI Taxonomy" id="1392247"/>
    <lineage>
        <taxon>Eukaryota</taxon>
        <taxon>Fungi</taxon>
        <taxon>Dikarya</taxon>
        <taxon>Ascomycota</taxon>
        <taxon>Pezizomycotina</taxon>
        <taxon>Pezizomycetes</taxon>
        <taxon>Pezizales</taxon>
        <taxon>Morchellaceae</taxon>
        <taxon>Morchella</taxon>
    </lineage>
</organism>
<protein>
    <submittedName>
        <fullName evidence="1">Uncharacterized protein</fullName>
    </submittedName>
</protein>
<sequence length="163" mass="17739">MGRLERMEACALAWGQQGRCLGAELGTAGVVLKEVGMWKQALEDCGWEEWEVSDDEYQRRGRAALEELLGEVRLVKEMLQVGGQGKKGNAEEKVFHLLACGSGLDGTQGVEMEVIRGQMAMLPTGTERTAEDILAQEAAFLCSGIINGPGEVKKCAGKSYERF</sequence>